<sequence>MGKVRGRRAIKEKEKQEKRENESILGGDEVKIYNNDEDYNDNAEQSINEPNTFFGLVDNTELDYFKQAEATLNANVFENDEDRFNFVTSVLEESKGKELKLATNQICSKLFERLILSCNDAQLKQIFKDFNGHFKSLIHHKYSSHCVETLLVRVASLIEREILDPDISLNEEQYVSAENLFIMFLNEIEPFVNEMIKHQYASHTLRLVILILSGNELPSTTKRNSTLRSKKSKIARKMIDIKDNEDFNKSFQTPASFKVELGKIINKIKVNLDLKKAREYSIDKIASPVLQLLLQVEGLVDRDRPIWHLVFLPENHEKDQKEESYMEYLLSDPIGSHFLQHAVEFAKVKYSERLFNYYMKERVLKLIKRSKTGDFIILTLLRKLKQNEVRYILDQLIPELDSLFDLNIEIGITVIEASEKHGSYKKEAIISKIVEKIDESKDLLEYFLKLSTSTLGNSEHDDWPTMEERKRTEFLNKLISYDDEFLHKIIINLLDQLELGKFILMGKHSIFSRLIENILLNHEKLSIIERRRLLNLFIGKIPELSCNVYGSHIVDKLWVFSFKLNNYKERFAKELFDNKDIIKESAYGRLVWKNWAMEKYVRKRHDWNYLVKQEEFEIKKVEESQNPDLGNKKRKIEDGDGDRKQKIRGRNRK</sequence>
<comment type="caution">
    <text evidence="8">The sequence shown here is derived from an EMBL/GenBank/DDBJ whole genome shotgun (WGS) entry which is preliminary data.</text>
</comment>
<dbReference type="SUPFAM" id="SSF48371">
    <property type="entry name" value="ARM repeat"/>
    <property type="match status" value="1"/>
</dbReference>
<evidence type="ECO:0000256" key="5">
    <source>
        <dbReference type="ARBA" id="ARBA00030932"/>
    </source>
</evidence>
<evidence type="ECO:0000313" key="9">
    <source>
        <dbReference type="Proteomes" id="UP000769528"/>
    </source>
</evidence>
<dbReference type="Pfam" id="PF22493">
    <property type="entry name" value="PUF_NOP9"/>
    <property type="match status" value="1"/>
</dbReference>
<evidence type="ECO:0000256" key="6">
    <source>
        <dbReference type="ARBA" id="ARBA00031929"/>
    </source>
</evidence>
<evidence type="ECO:0000256" key="7">
    <source>
        <dbReference type="SAM" id="MobiDB-lite"/>
    </source>
</evidence>
<feature type="region of interest" description="Disordered" evidence="7">
    <location>
        <begin position="1"/>
        <end position="22"/>
    </location>
</feature>
<dbReference type="GO" id="GO:0000472">
    <property type="term" value="P:endonucleolytic cleavage to generate mature 5'-end of SSU-rRNA from (SSU-rRNA, 5.8S rRNA, LSU-rRNA)"/>
    <property type="evidence" value="ECO:0007669"/>
    <property type="project" value="TreeGrafter"/>
</dbReference>
<dbReference type="AlphaFoldDB" id="A0A9P8PX18"/>
<dbReference type="OrthoDB" id="392571at2759"/>
<feature type="compositionally biased region" description="Basic and acidic residues" evidence="7">
    <location>
        <begin position="9"/>
        <end position="22"/>
    </location>
</feature>
<dbReference type="InterPro" id="IPR011989">
    <property type="entry name" value="ARM-like"/>
</dbReference>
<dbReference type="PANTHER" id="PTHR13102:SF0">
    <property type="entry name" value="NUCLEOLAR PROTEIN 9"/>
    <property type="match status" value="1"/>
</dbReference>
<dbReference type="GO" id="GO:0003723">
    <property type="term" value="F:RNA binding"/>
    <property type="evidence" value="ECO:0007669"/>
    <property type="project" value="InterPro"/>
</dbReference>
<reference evidence="8" key="1">
    <citation type="journal article" date="2021" name="Open Biol.">
        <title>Shared evolutionary footprints suggest mitochondrial oxidative damage underlies multiple complex I losses in fungi.</title>
        <authorList>
            <person name="Schikora-Tamarit M.A."/>
            <person name="Marcet-Houben M."/>
            <person name="Nosek J."/>
            <person name="Gabaldon T."/>
        </authorList>
    </citation>
    <scope>NUCLEOTIDE SEQUENCE</scope>
    <source>
        <strain evidence="8">CBS6341</strain>
    </source>
</reference>
<dbReference type="GO" id="GO:0000480">
    <property type="term" value="P:endonucleolytic cleavage in 5'-ETS of tricistronic rRNA transcript (SSU-rRNA, 5.8S rRNA, LSU-rRNA)"/>
    <property type="evidence" value="ECO:0007669"/>
    <property type="project" value="TreeGrafter"/>
</dbReference>
<keyword evidence="9" id="KW-1185">Reference proteome</keyword>
<dbReference type="InterPro" id="IPR040000">
    <property type="entry name" value="NOP9"/>
</dbReference>
<keyword evidence="4" id="KW-0677">Repeat</keyword>
<dbReference type="SMART" id="SM00025">
    <property type="entry name" value="Pumilio"/>
    <property type="match status" value="7"/>
</dbReference>
<dbReference type="GO" id="GO:0030686">
    <property type="term" value="C:90S preribosome"/>
    <property type="evidence" value="ECO:0007669"/>
    <property type="project" value="TreeGrafter"/>
</dbReference>
<dbReference type="GO" id="GO:0000056">
    <property type="term" value="P:ribosomal small subunit export from nucleus"/>
    <property type="evidence" value="ECO:0007669"/>
    <property type="project" value="TreeGrafter"/>
</dbReference>
<dbReference type="EMBL" id="JAEUBF010000206">
    <property type="protein sequence ID" value="KAH3679931.1"/>
    <property type="molecule type" value="Genomic_DNA"/>
</dbReference>
<evidence type="ECO:0000313" key="8">
    <source>
        <dbReference type="EMBL" id="KAH3679931.1"/>
    </source>
</evidence>
<dbReference type="InterPro" id="IPR001313">
    <property type="entry name" value="Pumilio_RNA-bd_rpt"/>
</dbReference>
<evidence type="ECO:0000256" key="1">
    <source>
        <dbReference type="ARBA" id="ARBA00004604"/>
    </source>
</evidence>
<protein>
    <recommendedName>
        <fullName evidence="3">Nucleolar protein 9</fullName>
    </recommendedName>
    <alternativeName>
        <fullName evidence="5 6">Pumilio domain-containing protein NOP9</fullName>
    </alternativeName>
</protein>
<dbReference type="Proteomes" id="UP000769528">
    <property type="component" value="Unassembled WGS sequence"/>
</dbReference>
<dbReference type="GO" id="GO:0005730">
    <property type="term" value="C:nucleolus"/>
    <property type="evidence" value="ECO:0007669"/>
    <property type="project" value="UniProtKB-SubCell"/>
</dbReference>
<organism evidence="8 9">
    <name type="scientific">Wickerhamomyces mucosus</name>
    <dbReference type="NCBI Taxonomy" id="1378264"/>
    <lineage>
        <taxon>Eukaryota</taxon>
        <taxon>Fungi</taxon>
        <taxon>Dikarya</taxon>
        <taxon>Ascomycota</taxon>
        <taxon>Saccharomycotina</taxon>
        <taxon>Saccharomycetes</taxon>
        <taxon>Phaffomycetales</taxon>
        <taxon>Wickerhamomycetaceae</taxon>
        <taxon>Wickerhamomyces</taxon>
    </lineage>
</organism>
<dbReference type="GO" id="GO:0030688">
    <property type="term" value="C:preribosome, small subunit precursor"/>
    <property type="evidence" value="ECO:0007669"/>
    <property type="project" value="TreeGrafter"/>
</dbReference>
<comment type="subcellular location">
    <subcellularLocation>
        <location evidence="1">Nucleus</location>
        <location evidence="1">Nucleolus</location>
    </subcellularLocation>
</comment>
<name>A0A9P8PX18_9ASCO</name>
<gene>
    <name evidence="8" type="ORF">WICMUC_000674</name>
</gene>
<reference evidence="8" key="2">
    <citation type="submission" date="2021-01" db="EMBL/GenBank/DDBJ databases">
        <authorList>
            <person name="Schikora-Tamarit M.A."/>
        </authorList>
    </citation>
    <scope>NUCLEOTIDE SEQUENCE</scope>
    <source>
        <strain evidence="8">CBS6341</strain>
    </source>
</reference>
<accession>A0A9P8PX18</accession>
<feature type="compositionally biased region" description="Basic and acidic residues" evidence="7">
    <location>
        <begin position="635"/>
        <end position="644"/>
    </location>
</feature>
<dbReference type="InterPro" id="IPR016024">
    <property type="entry name" value="ARM-type_fold"/>
</dbReference>
<dbReference type="Gene3D" id="1.25.10.10">
    <property type="entry name" value="Leucine-rich Repeat Variant"/>
    <property type="match status" value="2"/>
</dbReference>
<dbReference type="PANTHER" id="PTHR13102">
    <property type="entry name" value="NUCLEOLAR PROTEIN 9"/>
    <property type="match status" value="1"/>
</dbReference>
<feature type="region of interest" description="Disordered" evidence="7">
    <location>
        <begin position="627"/>
        <end position="653"/>
    </location>
</feature>
<evidence type="ECO:0000256" key="2">
    <source>
        <dbReference type="ARBA" id="ARBA00005301"/>
    </source>
</evidence>
<evidence type="ECO:0000256" key="3">
    <source>
        <dbReference type="ARBA" id="ARBA00016427"/>
    </source>
</evidence>
<evidence type="ECO:0000256" key="4">
    <source>
        <dbReference type="ARBA" id="ARBA00022737"/>
    </source>
</evidence>
<proteinExistence type="inferred from homology"/>
<dbReference type="GO" id="GO:0000447">
    <property type="term" value="P:endonucleolytic cleavage in ITS1 to separate SSU-rRNA from 5.8S rRNA and LSU-rRNA from tricistronic rRNA transcript (SSU-rRNA, 5.8S rRNA, LSU-rRNA)"/>
    <property type="evidence" value="ECO:0007669"/>
    <property type="project" value="TreeGrafter"/>
</dbReference>
<comment type="similarity">
    <text evidence="2">Belongs to the NOP9 family.</text>
</comment>